<dbReference type="AlphaFoldDB" id="A0AAD8BZJ9"/>
<sequence length="582" mass="66655">MFLFILTLIVAQRADIEVKSAKEKLSSLIERTDDRNGSFVESTKHKNRLVVESIKNQIGSKEEIVFSCRNRCGRLLNLPCSCDVICQTYHNCCEDFFKECELLILKVGSRYKYHNNLPIECSSDNVLLISSCNEISDQTETTFNAQIQNKDTGDLTNAGSRKWTLKKIFQNTPVTQSDSRLAFKNRSIFNCNSYFRSNPFIWNALFDHLETTESEQNYFISLNEQYKPMFAPSRDMNEFLQPHQCISHSIGDCRISKFKDLCSSFTSYVRAENRLVYDNVYCAQCAGLNDTSLLMPVISVGSASRPKISMSSTFNYDKVTFQTDDTSSSQSWHILECVLDQESQNQLKCRITACNSVYYKLYAGQCLQLSVLSVAFFNVAKQPSSLQVQKMSAYIMCLLKYYANHFLVGEWRPARMLYYEHSFLLGHYLIFPTSYSRDIFDFYEKQISLYRLILISELLKFKLGMKKVTSQTKSLEDLVEMPLDAPLEVFLGAGNLSHVPTVAGEDNSTTVCACVVPVDKAEMMSLNETSVCNYTCYKSSLNETFFYYESMCPMYEDQNVNSANRCALTIFTSIMLPLIWLM</sequence>
<accession>A0AAD8BZJ9</accession>
<keyword evidence="2" id="KW-0732">Signal</keyword>
<dbReference type="Gene3D" id="4.10.410.20">
    <property type="match status" value="1"/>
</dbReference>
<comment type="caution">
    <text evidence="4">The sequence shown here is derived from an EMBL/GenBank/DDBJ whole genome shotgun (WGS) entry which is preliminary data.</text>
</comment>
<dbReference type="Pfam" id="PF01033">
    <property type="entry name" value="Somatomedin_B"/>
    <property type="match status" value="1"/>
</dbReference>
<organism evidence="4 5">
    <name type="scientific">Biomphalaria pfeifferi</name>
    <name type="common">Bloodfluke planorb</name>
    <name type="synonym">Freshwater snail</name>
    <dbReference type="NCBI Taxonomy" id="112525"/>
    <lineage>
        <taxon>Eukaryota</taxon>
        <taxon>Metazoa</taxon>
        <taxon>Spiralia</taxon>
        <taxon>Lophotrochozoa</taxon>
        <taxon>Mollusca</taxon>
        <taxon>Gastropoda</taxon>
        <taxon>Heterobranchia</taxon>
        <taxon>Euthyneura</taxon>
        <taxon>Panpulmonata</taxon>
        <taxon>Hygrophila</taxon>
        <taxon>Lymnaeoidea</taxon>
        <taxon>Planorbidae</taxon>
        <taxon>Biomphalaria</taxon>
    </lineage>
</organism>
<feature type="domain" description="SMB" evidence="3">
    <location>
        <begin position="64"/>
        <end position="103"/>
    </location>
</feature>
<evidence type="ECO:0000259" key="3">
    <source>
        <dbReference type="PROSITE" id="PS50958"/>
    </source>
</evidence>
<proteinExistence type="predicted"/>
<feature type="chain" id="PRO_5042129849" description="SMB domain-containing protein" evidence="2">
    <location>
        <begin position="17"/>
        <end position="582"/>
    </location>
</feature>
<dbReference type="PROSITE" id="PS50958">
    <property type="entry name" value="SMB_2"/>
    <property type="match status" value="1"/>
</dbReference>
<evidence type="ECO:0000313" key="4">
    <source>
        <dbReference type="EMBL" id="KAK0063053.1"/>
    </source>
</evidence>
<reference evidence="4" key="1">
    <citation type="journal article" date="2023" name="PLoS Negl. Trop. Dis.">
        <title>A genome sequence for Biomphalaria pfeifferi, the major vector snail for the human-infecting parasite Schistosoma mansoni.</title>
        <authorList>
            <person name="Bu L."/>
            <person name="Lu L."/>
            <person name="Laidemitt M.R."/>
            <person name="Zhang S.M."/>
            <person name="Mutuku M."/>
            <person name="Mkoji G."/>
            <person name="Steinauer M."/>
            <person name="Loker E.S."/>
        </authorList>
    </citation>
    <scope>NUCLEOTIDE SEQUENCE</scope>
    <source>
        <strain evidence="4">KasaAsao</strain>
    </source>
</reference>
<dbReference type="PROSITE" id="PS00524">
    <property type="entry name" value="SMB_1"/>
    <property type="match status" value="1"/>
</dbReference>
<dbReference type="SUPFAM" id="SSF90188">
    <property type="entry name" value="Somatomedin B domain"/>
    <property type="match status" value="1"/>
</dbReference>
<dbReference type="InterPro" id="IPR001212">
    <property type="entry name" value="Somatomedin_B_dom"/>
</dbReference>
<reference evidence="4" key="2">
    <citation type="submission" date="2023-04" db="EMBL/GenBank/DDBJ databases">
        <authorList>
            <person name="Bu L."/>
            <person name="Lu L."/>
            <person name="Laidemitt M.R."/>
            <person name="Zhang S.M."/>
            <person name="Mutuku M."/>
            <person name="Mkoji G."/>
            <person name="Steinauer M."/>
            <person name="Loker E.S."/>
        </authorList>
    </citation>
    <scope>NUCLEOTIDE SEQUENCE</scope>
    <source>
        <strain evidence="4">KasaAsao</strain>
        <tissue evidence="4">Whole Snail</tissue>
    </source>
</reference>
<gene>
    <name evidence="4" type="ORF">Bpfe_007773</name>
</gene>
<protein>
    <recommendedName>
        <fullName evidence="3">SMB domain-containing protein</fullName>
    </recommendedName>
</protein>
<dbReference type="Proteomes" id="UP001233172">
    <property type="component" value="Unassembled WGS sequence"/>
</dbReference>
<feature type="signal peptide" evidence="2">
    <location>
        <begin position="1"/>
        <end position="16"/>
    </location>
</feature>
<evidence type="ECO:0000256" key="2">
    <source>
        <dbReference type="SAM" id="SignalP"/>
    </source>
</evidence>
<dbReference type="InterPro" id="IPR036024">
    <property type="entry name" value="Somatomedin_B-like_dom_sf"/>
</dbReference>
<name>A0AAD8BZJ9_BIOPF</name>
<keyword evidence="1" id="KW-1015">Disulfide bond</keyword>
<keyword evidence="5" id="KW-1185">Reference proteome</keyword>
<dbReference type="EMBL" id="JASAOG010000023">
    <property type="protein sequence ID" value="KAK0063053.1"/>
    <property type="molecule type" value="Genomic_DNA"/>
</dbReference>
<evidence type="ECO:0000256" key="1">
    <source>
        <dbReference type="ARBA" id="ARBA00023157"/>
    </source>
</evidence>
<evidence type="ECO:0000313" key="5">
    <source>
        <dbReference type="Proteomes" id="UP001233172"/>
    </source>
</evidence>